<feature type="domain" description="Type IV conjugative transfer protein TrbJ/K C-terminal" evidence="3">
    <location>
        <begin position="1"/>
        <end position="76"/>
    </location>
</feature>
<accession>A0ABT8YS48</accession>
<comment type="caution">
    <text evidence="4">The sequence shown here is derived from an EMBL/GenBank/DDBJ whole genome shotgun (WGS) entry which is preliminary data.</text>
</comment>
<proteinExistence type="predicted"/>
<keyword evidence="2" id="KW-1133">Transmembrane helix</keyword>
<gene>
    <name evidence="4" type="primary">trbK</name>
    <name evidence="4" type="ORF">Q4481_19400</name>
</gene>
<keyword evidence="2" id="KW-0472">Membrane</keyword>
<evidence type="ECO:0000259" key="3">
    <source>
        <dbReference type="Pfam" id="PF10907"/>
    </source>
</evidence>
<dbReference type="NCBIfam" id="TIGR04361">
    <property type="entry name" value="TrbK_Ti"/>
    <property type="match status" value="1"/>
</dbReference>
<evidence type="ECO:0000256" key="1">
    <source>
        <dbReference type="SAM" id="MobiDB-lite"/>
    </source>
</evidence>
<evidence type="ECO:0000256" key="2">
    <source>
        <dbReference type="SAM" id="Phobius"/>
    </source>
</evidence>
<protein>
    <submittedName>
        <fullName evidence="4">Entry exclusion protein TrbK</fullName>
    </submittedName>
</protein>
<sequence>MSPRLIIILVLAGIVAFGGGIVTWIVEQPRPAPVSGSGAASTQPASETERRKHREQFFSGDPERGVRGGQEMKPRW</sequence>
<name>A0ABT8YS48_9HYPH</name>
<organism evidence="4 5">
    <name type="scientific">Rhizobium alvei</name>
    <dbReference type="NCBI Taxonomy" id="1132659"/>
    <lineage>
        <taxon>Bacteria</taxon>
        <taxon>Pseudomonadati</taxon>
        <taxon>Pseudomonadota</taxon>
        <taxon>Alphaproteobacteria</taxon>
        <taxon>Hyphomicrobiales</taxon>
        <taxon>Rhizobiaceae</taxon>
        <taxon>Rhizobium/Agrobacterium group</taxon>
        <taxon>Rhizobium</taxon>
    </lineage>
</organism>
<reference evidence="4" key="1">
    <citation type="journal article" date="2015" name="Int. J. Syst. Evol. Microbiol.">
        <title>Rhizobium alvei sp. nov., isolated from a freshwater river.</title>
        <authorList>
            <person name="Sheu S.Y."/>
            <person name="Huang H.W."/>
            <person name="Young C.C."/>
            <person name="Chen W.M."/>
        </authorList>
    </citation>
    <scope>NUCLEOTIDE SEQUENCE</scope>
    <source>
        <strain evidence="4">TNR-22</strain>
    </source>
</reference>
<evidence type="ECO:0000313" key="4">
    <source>
        <dbReference type="EMBL" id="MDO6966129.1"/>
    </source>
</evidence>
<keyword evidence="5" id="KW-1185">Reference proteome</keyword>
<keyword evidence="2" id="KW-0812">Transmembrane</keyword>
<dbReference type="InterPro" id="IPR024475">
    <property type="entry name" value="TrbJ/K_C"/>
</dbReference>
<feature type="compositionally biased region" description="Basic and acidic residues" evidence="1">
    <location>
        <begin position="61"/>
        <end position="76"/>
    </location>
</feature>
<reference evidence="4" key="2">
    <citation type="submission" date="2023-07" db="EMBL/GenBank/DDBJ databases">
        <authorList>
            <person name="Shen H."/>
        </authorList>
    </citation>
    <scope>NUCLEOTIDE SEQUENCE</scope>
    <source>
        <strain evidence="4">TNR-22</strain>
    </source>
</reference>
<feature type="region of interest" description="Disordered" evidence="1">
    <location>
        <begin position="32"/>
        <end position="76"/>
    </location>
</feature>
<feature type="transmembrane region" description="Helical" evidence="2">
    <location>
        <begin position="6"/>
        <end position="26"/>
    </location>
</feature>
<dbReference type="Pfam" id="PF10907">
    <property type="entry name" value="DUF2749"/>
    <property type="match status" value="1"/>
</dbReference>
<dbReference type="Proteomes" id="UP001174932">
    <property type="component" value="Unassembled WGS sequence"/>
</dbReference>
<dbReference type="InterPro" id="IPR020065">
    <property type="entry name" value="Conjugal_tfr_protein_TrbK"/>
</dbReference>
<dbReference type="EMBL" id="JAUOZU010000015">
    <property type="protein sequence ID" value="MDO6966129.1"/>
    <property type="molecule type" value="Genomic_DNA"/>
</dbReference>
<evidence type="ECO:0000313" key="5">
    <source>
        <dbReference type="Proteomes" id="UP001174932"/>
    </source>
</evidence>
<dbReference type="RefSeq" id="WP_304378050.1">
    <property type="nucleotide sequence ID" value="NZ_JAUOZU010000015.1"/>
</dbReference>